<evidence type="ECO:0000313" key="5">
    <source>
        <dbReference type="RefSeq" id="XP_029318294.1"/>
    </source>
</evidence>
<keyword evidence="2" id="KW-0520">NAD</keyword>
<dbReference type="KEGG" id="cgob:115028569"/>
<evidence type="ECO:0000313" key="4">
    <source>
        <dbReference type="Proteomes" id="UP000504630"/>
    </source>
</evidence>
<organism evidence="4 5">
    <name type="scientific">Cottoperca gobio</name>
    <name type="common">Frogmouth</name>
    <name type="synonym">Aphritis gobio</name>
    <dbReference type="NCBI Taxonomy" id="56716"/>
    <lineage>
        <taxon>Eukaryota</taxon>
        <taxon>Metazoa</taxon>
        <taxon>Chordata</taxon>
        <taxon>Craniata</taxon>
        <taxon>Vertebrata</taxon>
        <taxon>Euteleostomi</taxon>
        <taxon>Actinopterygii</taxon>
        <taxon>Neopterygii</taxon>
        <taxon>Teleostei</taxon>
        <taxon>Neoteleostei</taxon>
        <taxon>Acanthomorphata</taxon>
        <taxon>Eupercaria</taxon>
        <taxon>Perciformes</taxon>
        <taxon>Notothenioidei</taxon>
        <taxon>Bovichtidae</taxon>
        <taxon>Cottoperca</taxon>
    </lineage>
</organism>
<protein>
    <recommendedName>
        <fullName evidence="2">Poly [ADP-ribose] polymerase</fullName>
        <shortName evidence="2">PARP</shortName>
        <ecNumber evidence="2">2.4.2.-</ecNumber>
    </recommendedName>
</protein>
<reference evidence="5" key="1">
    <citation type="submission" date="2025-08" db="UniProtKB">
        <authorList>
            <consortium name="RefSeq"/>
        </authorList>
    </citation>
    <scope>IDENTIFICATION</scope>
</reference>
<dbReference type="GeneID" id="115028569"/>
<dbReference type="CDD" id="cd01439">
    <property type="entry name" value="TCCD_inducible_PARP_like"/>
    <property type="match status" value="1"/>
</dbReference>
<dbReference type="InterPro" id="IPR051712">
    <property type="entry name" value="ARTD-AVP"/>
</dbReference>
<dbReference type="PROSITE" id="PS51059">
    <property type="entry name" value="PARP_CATALYTIC"/>
    <property type="match status" value="1"/>
</dbReference>
<name>A0A6J2S8J5_COTGO</name>
<evidence type="ECO:0000259" key="3">
    <source>
        <dbReference type="PROSITE" id="PS51059"/>
    </source>
</evidence>
<dbReference type="Pfam" id="PF00644">
    <property type="entry name" value="PARP"/>
    <property type="match status" value="1"/>
</dbReference>
<accession>A0A6J2S8J5</accession>
<keyword evidence="2" id="KW-0808">Transferase</keyword>
<dbReference type="PANTHER" id="PTHR45740">
    <property type="entry name" value="POLY [ADP-RIBOSE] POLYMERASE"/>
    <property type="match status" value="1"/>
</dbReference>
<dbReference type="Proteomes" id="UP000504630">
    <property type="component" value="Chromosome 23"/>
</dbReference>
<dbReference type="GO" id="GO:0005634">
    <property type="term" value="C:nucleus"/>
    <property type="evidence" value="ECO:0007669"/>
    <property type="project" value="TreeGrafter"/>
</dbReference>
<dbReference type="RefSeq" id="XP_029318294.1">
    <property type="nucleotide sequence ID" value="XM_029462434.1"/>
</dbReference>
<dbReference type="PANTHER" id="PTHR45740:SF4">
    <property type="entry name" value="PROTEIN MONO-ADP-RIBOSYLTRANSFERASE PARP11"/>
    <property type="match status" value="1"/>
</dbReference>
<dbReference type="InterPro" id="IPR012317">
    <property type="entry name" value="Poly(ADP-ribose)pol_cat_dom"/>
</dbReference>
<gene>
    <name evidence="5" type="primary">LOC115028569</name>
</gene>
<proteinExistence type="inferred from homology"/>
<dbReference type="SUPFAM" id="SSF56399">
    <property type="entry name" value="ADP-ribosylation"/>
    <property type="match status" value="1"/>
</dbReference>
<feature type="domain" description="PARP catalytic" evidence="3">
    <location>
        <begin position="25"/>
        <end position="235"/>
    </location>
</feature>
<sequence length="235" mass="26723">MKVKLSTVETSFLSSACSCSCFSAPPVFWEKVDPTCPYQLIPLSELTPEYQTVADYVKKDGLLDKSVVSISRIQNLDLWELYCRKKKQLMRIQRVKEIQEKRLFHGTEITNVDGICKYNFDIRLSGQHGNMYGKGTYFSKHASYADKYSRGSTGPLPLYGGETRGVQGEYTKIIFLARVMIGKSTVGQKDFQKPDHGSPNNTHDSCVDDVTHPKIFVIFDSNQIYPEYLIQYRGS</sequence>
<keyword evidence="2" id="KW-0328">Glycosyltransferase</keyword>
<dbReference type="Gene3D" id="3.90.228.10">
    <property type="match status" value="1"/>
</dbReference>
<dbReference type="AlphaFoldDB" id="A0A6J2S8J5"/>
<dbReference type="InParanoid" id="A0A6J2S8J5"/>
<comment type="similarity">
    <text evidence="1">Belongs to the ARTD/PARP family.</text>
</comment>
<dbReference type="EC" id="2.4.2.-" evidence="2"/>
<keyword evidence="4" id="KW-1185">Reference proteome</keyword>
<evidence type="ECO:0000256" key="2">
    <source>
        <dbReference type="RuleBase" id="RU362114"/>
    </source>
</evidence>
<evidence type="ECO:0000256" key="1">
    <source>
        <dbReference type="ARBA" id="ARBA00024347"/>
    </source>
</evidence>
<dbReference type="OrthoDB" id="6133115at2759"/>
<dbReference type="GO" id="GO:1990404">
    <property type="term" value="F:NAD+-protein mono-ADP-ribosyltransferase activity"/>
    <property type="evidence" value="ECO:0007669"/>
    <property type="project" value="TreeGrafter"/>
</dbReference>
<dbReference type="GO" id="GO:0003950">
    <property type="term" value="F:NAD+ poly-ADP-ribosyltransferase activity"/>
    <property type="evidence" value="ECO:0007669"/>
    <property type="project" value="UniProtKB-UniRule"/>
</dbReference>